<keyword evidence="2 6" id="KW-0812">Transmembrane</keyword>
<dbReference type="Pfam" id="PF00335">
    <property type="entry name" value="Tetraspanin"/>
    <property type="match status" value="2"/>
</dbReference>
<reference evidence="7" key="1">
    <citation type="submission" date="2020-11" db="EMBL/GenBank/DDBJ databases">
        <authorList>
            <person name="Tran Van P."/>
        </authorList>
    </citation>
    <scope>NUCLEOTIDE SEQUENCE</scope>
</reference>
<dbReference type="CDD" id="cd03156">
    <property type="entry name" value="uroplakin_I_like_LEL"/>
    <property type="match status" value="1"/>
</dbReference>
<dbReference type="PANTHER" id="PTHR19282">
    <property type="entry name" value="TETRASPANIN"/>
    <property type="match status" value="1"/>
</dbReference>
<evidence type="ECO:0000256" key="4">
    <source>
        <dbReference type="ARBA" id="ARBA00023136"/>
    </source>
</evidence>
<evidence type="ECO:0000256" key="3">
    <source>
        <dbReference type="ARBA" id="ARBA00022989"/>
    </source>
</evidence>
<evidence type="ECO:0000256" key="5">
    <source>
        <dbReference type="SAM" id="MobiDB-lite"/>
    </source>
</evidence>
<keyword evidence="8" id="KW-1185">Reference proteome</keyword>
<proteinExistence type="predicted"/>
<feature type="transmembrane region" description="Helical" evidence="6">
    <location>
        <begin position="328"/>
        <end position="348"/>
    </location>
</feature>
<organism evidence="7">
    <name type="scientific">Darwinula stevensoni</name>
    <dbReference type="NCBI Taxonomy" id="69355"/>
    <lineage>
        <taxon>Eukaryota</taxon>
        <taxon>Metazoa</taxon>
        <taxon>Ecdysozoa</taxon>
        <taxon>Arthropoda</taxon>
        <taxon>Crustacea</taxon>
        <taxon>Oligostraca</taxon>
        <taxon>Ostracoda</taxon>
        <taxon>Podocopa</taxon>
        <taxon>Podocopida</taxon>
        <taxon>Darwinulocopina</taxon>
        <taxon>Darwinuloidea</taxon>
        <taxon>Darwinulidae</taxon>
        <taxon>Darwinula</taxon>
    </lineage>
</organism>
<dbReference type="Proteomes" id="UP000677054">
    <property type="component" value="Unassembled WGS sequence"/>
</dbReference>
<evidence type="ECO:0000313" key="8">
    <source>
        <dbReference type="Proteomes" id="UP000677054"/>
    </source>
</evidence>
<feature type="transmembrane region" description="Helical" evidence="6">
    <location>
        <begin position="127"/>
        <end position="150"/>
    </location>
</feature>
<feature type="region of interest" description="Disordered" evidence="5">
    <location>
        <begin position="37"/>
        <end position="87"/>
    </location>
</feature>
<dbReference type="Gene3D" id="1.10.1450.10">
    <property type="entry name" value="Tetraspanin"/>
    <property type="match status" value="1"/>
</dbReference>
<dbReference type="OrthoDB" id="6134317at2759"/>
<protein>
    <recommendedName>
        <fullName evidence="9">Tetraspanin</fullName>
    </recommendedName>
</protein>
<feature type="transmembrane region" description="Helical" evidence="6">
    <location>
        <begin position="183"/>
        <end position="205"/>
    </location>
</feature>
<dbReference type="PRINTS" id="PR00259">
    <property type="entry name" value="TMFOUR"/>
</dbReference>
<dbReference type="SUPFAM" id="SSF48652">
    <property type="entry name" value="Tetraspanin"/>
    <property type="match status" value="1"/>
</dbReference>
<gene>
    <name evidence="7" type="ORF">DSTB1V02_LOCUS1030</name>
</gene>
<evidence type="ECO:0008006" key="9">
    <source>
        <dbReference type="Google" id="ProtNLM"/>
    </source>
</evidence>
<feature type="compositionally biased region" description="Low complexity" evidence="5">
    <location>
        <begin position="42"/>
        <end position="56"/>
    </location>
</feature>
<evidence type="ECO:0000256" key="6">
    <source>
        <dbReference type="SAM" id="Phobius"/>
    </source>
</evidence>
<evidence type="ECO:0000256" key="1">
    <source>
        <dbReference type="ARBA" id="ARBA00004141"/>
    </source>
</evidence>
<dbReference type="AlphaFoldDB" id="A0A7R9A309"/>
<dbReference type="EMBL" id="LR899604">
    <property type="protein sequence ID" value="CAD7241028.1"/>
    <property type="molecule type" value="Genomic_DNA"/>
</dbReference>
<evidence type="ECO:0000256" key="2">
    <source>
        <dbReference type="ARBA" id="ARBA00022692"/>
    </source>
</evidence>
<keyword evidence="3 6" id="KW-1133">Transmembrane helix</keyword>
<sequence length="362" mass="40067">MVRRSRSDTAPALYPVPRLIQDGQGRLYYYYPHEDDSDEFQSVSGSSEGRASSGSDSDNRDRVVFPGTSRTKTYRRPPTPLPSLEVTPRMDPRIGVPSLLPLDREALRSPDFFSEMALNPVSSIYKYILWIVNFLFFVSGVVILALGIWAKSDQSSFMKMLALSNLPGLDNWFSPSILDKGSYGLIAIGAFITIISFLGCCGACLESRVLLLIAEHQLQLFLLNTLHKYPTPTTKNDVTVAWDRLMVDLNCCGVFNYTDFRRENPTTWTTGQAGSTQTSNALPLGCCVMKDKGKMIPESTSCPDNPGTGSFYQDGCLMKMREWLDRNSIIIGGVGAAIAIFQIFGIIVSCCLCHNFSSVKPL</sequence>
<dbReference type="InterPro" id="IPR018499">
    <property type="entry name" value="Tetraspanin/Peripherin"/>
</dbReference>
<dbReference type="EMBL" id="CAJPEV010000087">
    <property type="protein sequence ID" value="CAG0880349.1"/>
    <property type="molecule type" value="Genomic_DNA"/>
</dbReference>
<name>A0A7R9A309_9CRUS</name>
<keyword evidence="4 6" id="KW-0472">Membrane</keyword>
<evidence type="ECO:0000313" key="7">
    <source>
        <dbReference type="EMBL" id="CAD7241028.1"/>
    </source>
</evidence>
<dbReference type="GO" id="GO:0005886">
    <property type="term" value="C:plasma membrane"/>
    <property type="evidence" value="ECO:0007669"/>
    <property type="project" value="TreeGrafter"/>
</dbReference>
<dbReference type="PANTHER" id="PTHR19282:SF551">
    <property type="entry name" value="RE08073P-RELATED"/>
    <property type="match status" value="1"/>
</dbReference>
<dbReference type="InterPro" id="IPR008952">
    <property type="entry name" value="Tetraspanin_EC2_sf"/>
</dbReference>
<accession>A0A7R9A309</accession>
<comment type="subcellular location">
    <subcellularLocation>
        <location evidence="1">Membrane</location>
        <topology evidence="1">Multi-pass membrane protein</topology>
    </subcellularLocation>
</comment>